<comment type="caution">
    <text evidence="8">The sequence shown here is derived from an EMBL/GenBank/DDBJ whole genome shotgun (WGS) entry which is preliminary data.</text>
</comment>
<evidence type="ECO:0000313" key="8">
    <source>
        <dbReference type="EMBL" id="KAK1343690.1"/>
    </source>
</evidence>
<keyword evidence="6" id="KW-0695">RNA-directed DNA polymerase</keyword>
<organism evidence="8 9">
    <name type="scientific">Cnephaeus nilssonii</name>
    <name type="common">Northern bat</name>
    <name type="synonym">Eptesicus nilssonii</name>
    <dbReference type="NCBI Taxonomy" id="3371016"/>
    <lineage>
        <taxon>Eukaryota</taxon>
        <taxon>Metazoa</taxon>
        <taxon>Chordata</taxon>
        <taxon>Craniata</taxon>
        <taxon>Vertebrata</taxon>
        <taxon>Euteleostomi</taxon>
        <taxon>Mammalia</taxon>
        <taxon>Eutheria</taxon>
        <taxon>Laurasiatheria</taxon>
        <taxon>Chiroptera</taxon>
        <taxon>Yangochiroptera</taxon>
        <taxon>Vespertilionidae</taxon>
        <taxon>Cnephaeus</taxon>
    </lineage>
</organism>
<dbReference type="SUPFAM" id="SSF53098">
    <property type="entry name" value="Ribonuclease H-like"/>
    <property type="match status" value="2"/>
</dbReference>
<proteinExistence type="predicted"/>
<evidence type="ECO:0000313" key="9">
    <source>
        <dbReference type="Proteomes" id="UP001177744"/>
    </source>
</evidence>
<feature type="domain" description="RNase H type-1" evidence="7">
    <location>
        <begin position="1"/>
        <end position="122"/>
    </location>
</feature>
<dbReference type="AlphaFoldDB" id="A0AA40I614"/>
<evidence type="ECO:0000256" key="6">
    <source>
        <dbReference type="ARBA" id="ARBA00022918"/>
    </source>
</evidence>
<dbReference type="Pfam" id="PF00075">
    <property type="entry name" value="RNase_H"/>
    <property type="match status" value="1"/>
</dbReference>
<evidence type="ECO:0000256" key="3">
    <source>
        <dbReference type="ARBA" id="ARBA00022722"/>
    </source>
</evidence>
<keyword evidence="5" id="KW-0378">Hydrolase</keyword>
<dbReference type="GO" id="GO:0003676">
    <property type="term" value="F:nucleic acid binding"/>
    <property type="evidence" value="ECO:0007669"/>
    <property type="project" value="InterPro"/>
</dbReference>
<dbReference type="Gene3D" id="2.30.30.850">
    <property type="match status" value="1"/>
</dbReference>
<dbReference type="PANTHER" id="PTHR41694:SF5">
    <property type="entry name" value="RIBONUCLEASE H"/>
    <property type="match status" value="1"/>
</dbReference>
<protein>
    <recommendedName>
        <fullName evidence="7">RNase H type-1 domain-containing protein</fullName>
    </recommendedName>
</protein>
<keyword evidence="2" id="KW-0548">Nucleotidyltransferase</keyword>
<sequence>MKEKDELVVSNFEIIEIQALPEVWSAQRAELWALVRTLNLSKDKRANIYTDLRYAFTTLHIHGAIYMERGFLKEKKLKNKNEILKLLEAVWESKKVAVTHCRGPAPPKFTPQEEEWAQQEVCKRTKEGCWIFPDHRVYVPEQLAHRVVLQQHELTHLGKMALEALLSKYYLITHLLSLCASNNARQGLVRLIGIQRCGKAHFEDLEVDFTEIRPRAPTQALDLSLAMLDKERREIFTSGTYIQPTGPLGSGKVERMNWTLKQAMAKLCQKTNLPWAGILPLVLLKVCCSPRARLGFSPFEILHGRPTPLIWPKGDLGEIGNLEIQKQLQGLGKTILEVHRWVTDLLPISLGTTVHPHKPGDQGPYPVILTTLSALKVAGLNTWIHHSWVKAAHLLDNQHP</sequence>
<dbReference type="GO" id="GO:0004523">
    <property type="term" value="F:RNA-DNA hybrid ribonuclease activity"/>
    <property type="evidence" value="ECO:0007669"/>
    <property type="project" value="InterPro"/>
</dbReference>
<keyword evidence="4" id="KW-0255">Endonuclease</keyword>
<dbReference type="PROSITE" id="PS50879">
    <property type="entry name" value="RNASE_H_1"/>
    <property type="match status" value="1"/>
</dbReference>
<keyword evidence="9" id="KW-1185">Reference proteome</keyword>
<evidence type="ECO:0000256" key="4">
    <source>
        <dbReference type="ARBA" id="ARBA00022759"/>
    </source>
</evidence>
<dbReference type="InterPro" id="IPR012337">
    <property type="entry name" value="RNaseH-like_sf"/>
</dbReference>
<dbReference type="InterPro" id="IPR002156">
    <property type="entry name" value="RNaseH_domain"/>
</dbReference>
<feature type="non-terminal residue" evidence="8">
    <location>
        <position position="400"/>
    </location>
</feature>
<accession>A0AA40I614</accession>
<dbReference type="PANTHER" id="PTHR41694">
    <property type="entry name" value="ENDOGENOUS RETROVIRUS GROUP K MEMBER POL PROTEIN"/>
    <property type="match status" value="1"/>
</dbReference>
<keyword evidence="1" id="KW-0808">Transferase</keyword>
<name>A0AA40I614_CNENI</name>
<keyword evidence="3" id="KW-0540">Nuclease</keyword>
<gene>
    <name evidence="8" type="ORF">QTO34_014243</name>
</gene>
<dbReference type="GO" id="GO:0003964">
    <property type="term" value="F:RNA-directed DNA polymerase activity"/>
    <property type="evidence" value="ECO:0007669"/>
    <property type="project" value="UniProtKB-KW"/>
</dbReference>
<evidence type="ECO:0000256" key="1">
    <source>
        <dbReference type="ARBA" id="ARBA00022679"/>
    </source>
</evidence>
<dbReference type="Proteomes" id="UP001177744">
    <property type="component" value="Unassembled WGS sequence"/>
</dbReference>
<evidence type="ECO:0000256" key="5">
    <source>
        <dbReference type="ARBA" id="ARBA00022801"/>
    </source>
</evidence>
<dbReference type="Gene3D" id="3.30.420.10">
    <property type="entry name" value="Ribonuclease H-like superfamily/Ribonuclease H"/>
    <property type="match status" value="2"/>
</dbReference>
<evidence type="ECO:0000256" key="2">
    <source>
        <dbReference type="ARBA" id="ARBA00022695"/>
    </source>
</evidence>
<dbReference type="EMBL" id="JAULJE010000004">
    <property type="protein sequence ID" value="KAK1343690.1"/>
    <property type="molecule type" value="Genomic_DNA"/>
</dbReference>
<dbReference type="InterPro" id="IPR036397">
    <property type="entry name" value="RNaseH_sf"/>
</dbReference>
<dbReference type="Gene3D" id="1.10.340.70">
    <property type="match status" value="1"/>
</dbReference>
<reference evidence="8" key="1">
    <citation type="submission" date="2023-06" db="EMBL/GenBank/DDBJ databases">
        <title>Reference genome for the Northern bat (Eptesicus nilssonii), a most northern bat species.</title>
        <authorList>
            <person name="Laine V.N."/>
            <person name="Pulliainen A.T."/>
            <person name="Lilley T.M."/>
        </authorList>
    </citation>
    <scope>NUCLEOTIDE SEQUENCE</scope>
    <source>
        <strain evidence="8">BLF_Eptnil</strain>
        <tissue evidence="8">Kidney</tissue>
    </source>
</reference>
<evidence type="ECO:0000259" key="7">
    <source>
        <dbReference type="PROSITE" id="PS50879"/>
    </source>
</evidence>